<dbReference type="PaxDb" id="67767-A0A0J7KB49"/>
<sequence length="27" mass="3027">MMTSLDIFIEEKSSPNNLRNLSLTGDT</sequence>
<evidence type="ECO:0000313" key="2">
    <source>
        <dbReference type="Proteomes" id="UP000036403"/>
    </source>
</evidence>
<evidence type="ECO:0000313" key="1">
    <source>
        <dbReference type="EMBL" id="KMQ87504.1"/>
    </source>
</evidence>
<keyword evidence="2" id="KW-1185">Reference proteome</keyword>
<feature type="non-terminal residue" evidence="1">
    <location>
        <position position="27"/>
    </location>
</feature>
<dbReference type="Proteomes" id="UP000036403">
    <property type="component" value="Unassembled WGS sequence"/>
</dbReference>
<dbReference type="AlphaFoldDB" id="A0A0J7KB49"/>
<dbReference type="EMBL" id="LBMM01010382">
    <property type="protein sequence ID" value="KMQ87504.1"/>
    <property type="molecule type" value="Genomic_DNA"/>
</dbReference>
<reference evidence="1 2" key="1">
    <citation type="submission" date="2015-04" db="EMBL/GenBank/DDBJ databases">
        <title>Lasius niger genome sequencing.</title>
        <authorList>
            <person name="Konorov E.A."/>
            <person name="Nikitin M.A."/>
            <person name="Kirill M.V."/>
            <person name="Chang P."/>
        </authorList>
    </citation>
    <scope>NUCLEOTIDE SEQUENCE [LARGE SCALE GENOMIC DNA]</scope>
    <source>
        <tissue evidence="1">Whole</tissue>
    </source>
</reference>
<accession>A0A0J7KB49</accession>
<comment type="caution">
    <text evidence="1">The sequence shown here is derived from an EMBL/GenBank/DDBJ whole genome shotgun (WGS) entry which is preliminary data.</text>
</comment>
<proteinExistence type="predicted"/>
<gene>
    <name evidence="1" type="ORF">RF55_13195</name>
</gene>
<name>A0A0J7KB49_LASNI</name>
<protein>
    <submittedName>
        <fullName evidence="1">Uncharacterized protein</fullName>
    </submittedName>
</protein>
<organism evidence="1 2">
    <name type="scientific">Lasius niger</name>
    <name type="common">Black garden ant</name>
    <dbReference type="NCBI Taxonomy" id="67767"/>
    <lineage>
        <taxon>Eukaryota</taxon>
        <taxon>Metazoa</taxon>
        <taxon>Ecdysozoa</taxon>
        <taxon>Arthropoda</taxon>
        <taxon>Hexapoda</taxon>
        <taxon>Insecta</taxon>
        <taxon>Pterygota</taxon>
        <taxon>Neoptera</taxon>
        <taxon>Endopterygota</taxon>
        <taxon>Hymenoptera</taxon>
        <taxon>Apocrita</taxon>
        <taxon>Aculeata</taxon>
        <taxon>Formicoidea</taxon>
        <taxon>Formicidae</taxon>
        <taxon>Formicinae</taxon>
        <taxon>Lasius</taxon>
        <taxon>Lasius</taxon>
    </lineage>
</organism>